<accession>A0ABC8RVV0</accession>
<proteinExistence type="predicted"/>
<evidence type="ECO:0008006" key="4">
    <source>
        <dbReference type="Google" id="ProtNLM"/>
    </source>
</evidence>
<dbReference type="InterPro" id="IPR036397">
    <property type="entry name" value="RNaseH_sf"/>
</dbReference>
<evidence type="ECO:0000313" key="3">
    <source>
        <dbReference type="Proteomes" id="UP001642360"/>
    </source>
</evidence>
<keyword evidence="3" id="KW-1185">Reference proteome</keyword>
<sequence>METEDNSSPIPPDWDQPFTDQELKAIEAAFQSATSSSPIKRRRLGSCNGEVHPKTRRRLPDSIFSSNSISLSPCPKNRFNNYHHSSYQAKIIMRYPAMAFGGRIVYSKTVAEVEKAANELLKFVEARKKEDRQVILGFDIEWKPTFRREALGCSDFDVMQLFVDISAKYWRYLPGKKEIFEIVQNPIFLGFGNAHVPMAFSLPLLPRMQVMRIGPELKGRSARKREEKALGKFVEVSGVSFFFMNREKLVNKTEQLHGGRKDVRDAFCCKVVDSERGMACDMWSSLRDT</sequence>
<evidence type="ECO:0000256" key="1">
    <source>
        <dbReference type="SAM" id="MobiDB-lite"/>
    </source>
</evidence>
<gene>
    <name evidence="2" type="ORF">ILEXP_LOCUS17135</name>
</gene>
<feature type="region of interest" description="Disordered" evidence="1">
    <location>
        <begin position="30"/>
        <end position="55"/>
    </location>
</feature>
<name>A0ABC8RVV0_9AQUA</name>
<dbReference type="Gene3D" id="3.30.420.10">
    <property type="entry name" value="Ribonuclease H-like superfamily/Ribonuclease H"/>
    <property type="match status" value="1"/>
</dbReference>
<dbReference type="EMBL" id="CAUOFW020001837">
    <property type="protein sequence ID" value="CAK9149105.1"/>
    <property type="molecule type" value="Genomic_DNA"/>
</dbReference>
<dbReference type="AlphaFoldDB" id="A0ABC8RVV0"/>
<organism evidence="2 3">
    <name type="scientific">Ilex paraguariensis</name>
    <name type="common">yerba mate</name>
    <dbReference type="NCBI Taxonomy" id="185542"/>
    <lineage>
        <taxon>Eukaryota</taxon>
        <taxon>Viridiplantae</taxon>
        <taxon>Streptophyta</taxon>
        <taxon>Embryophyta</taxon>
        <taxon>Tracheophyta</taxon>
        <taxon>Spermatophyta</taxon>
        <taxon>Magnoliopsida</taxon>
        <taxon>eudicotyledons</taxon>
        <taxon>Gunneridae</taxon>
        <taxon>Pentapetalae</taxon>
        <taxon>asterids</taxon>
        <taxon>campanulids</taxon>
        <taxon>Aquifoliales</taxon>
        <taxon>Aquifoliaceae</taxon>
        <taxon>Ilex</taxon>
    </lineage>
</organism>
<comment type="caution">
    <text evidence="2">The sequence shown here is derived from an EMBL/GenBank/DDBJ whole genome shotgun (WGS) entry which is preliminary data.</text>
</comment>
<protein>
    <recommendedName>
        <fullName evidence="4">Werner Syndrome-like exonuclease</fullName>
    </recommendedName>
</protein>
<dbReference type="Proteomes" id="UP001642360">
    <property type="component" value="Unassembled WGS sequence"/>
</dbReference>
<reference evidence="2 3" key="1">
    <citation type="submission" date="2024-02" db="EMBL/GenBank/DDBJ databases">
        <authorList>
            <person name="Vignale AGUSTIN F."/>
            <person name="Sosa J E."/>
            <person name="Modenutti C."/>
        </authorList>
    </citation>
    <scope>NUCLEOTIDE SEQUENCE [LARGE SCALE GENOMIC DNA]</scope>
</reference>
<evidence type="ECO:0000313" key="2">
    <source>
        <dbReference type="EMBL" id="CAK9149105.1"/>
    </source>
</evidence>